<sequence>MTFVCAFLTIVHLAMTGALVWLSGVCYREKRISNAKFYAVGAAFLAVPTAIWAANLILRIS</sequence>
<keyword evidence="3" id="KW-1185">Reference proteome</keyword>
<accession>G0YQC2</accession>
<dbReference type="Proteomes" id="UP000008893">
    <property type="component" value="Segment"/>
</dbReference>
<protein>
    <submittedName>
        <fullName evidence="2">Gp030</fullName>
    </submittedName>
</protein>
<dbReference type="RefSeq" id="YP_007005766.1">
    <property type="nucleotide sequence ID" value="NC_019514.1"/>
</dbReference>
<name>G0YQC2_9CAUD</name>
<dbReference type="EMBL" id="HQ728266">
    <property type="protein sequence ID" value="AEJ81549.1"/>
    <property type="molecule type" value="Genomic_DNA"/>
</dbReference>
<evidence type="ECO:0000313" key="2">
    <source>
        <dbReference type="EMBL" id="AEJ81549.1"/>
    </source>
</evidence>
<feature type="transmembrane region" description="Helical" evidence="1">
    <location>
        <begin position="38"/>
        <end position="58"/>
    </location>
</feature>
<organism evidence="2 3">
    <name type="scientific">Erwinia phage vB_EamP-S6</name>
    <dbReference type="NCBI Taxonomy" id="1051675"/>
    <lineage>
        <taxon>Viruses</taxon>
        <taxon>Duplodnaviria</taxon>
        <taxon>Heunggongvirae</taxon>
        <taxon>Uroviricota</taxon>
        <taxon>Caudoviricetes</taxon>
        <taxon>Schitoviridae</taxon>
        <taxon>Waedenswilvirus</taxon>
        <taxon>Waedenswilvirus S6</taxon>
    </lineage>
</organism>
<dbReference type="GeneID" id="14013718"/>
<evidence type="ECO:0000313" key="3">
    <source>
        <dbReference type="Proteomes" id="UP000008893"/>
    </source>
</evidence>
<reference evidence="2 3" key="1">
    <citation type="journal article" date="2011" name="Appl. Environ. Microbiol.">
        <title>Novel Virulent and Broad-Host-Range Erwinia amylovora Bacteriophages Reveal a High Degree of Mosaicism and a Relationship to Enterobacteriaceae Phages.</title>
        <authorList>
            <person name="Born Y."/>
            <person name="Fieseler L."/>
            <person name="Marazzi J."/>
            <person name="Lurz R."/>
            <person name="Duffy B."/>
            <person name="Loessner M.J."/>
        </authorList>
    </citation>
    <scope>NUCLEOTIDE SEQUENCE [LARGE SCALE GENOMIC DNA]</scope>
</reference>
<keyword evidence="1" id="KW-1133">Transmembrane helix</keyword>
<proteinExistence type="predicted"/>
<evidence type="ECO:0000256" key="1">
    <source>
        <dbReference type="SAM" id="Phobius"/>
    </source>
</evidence>
<keyword evidence="1" id="KW-0812">Transmembrane</keyword>
<keyword evidence="1" id="KW-0472">Membrane</keyword>
<dbReference type="KEGG" id="vg:14013718"/>